<comment type="similarity">
    <text evidence="1">Belongs to the transglycosylase Slt family.</text>
</comment>
<gene>
    <name evidence="3" type="ORF">K4G66_06800</name>
</gene>
<dbReference type="Pfam" id="PF01464">
    <property type="entry name" value="SLT"/>
    <property type="match status" value="1"/>
</dbReference>
<accession>A0AA49JEQ9</accession>
<dbReference type="CDD" id="cd16894">
    <property type="entry name" value="MltD-like"/>
    <property type="match status" value="1"/>
</dbReference>
<dbReference type="EMBL" id="CP120682">
    <property type="protein sequence ID" value="WKN38408.1"/>
    <property type="molecule type" value="Genomic_DNA"/>
</dbReference>
<feature type="domain" description="Transglycosylase SLT" evidence="2">
    <location>
        <begin position="126"/>
        <end position="229"/>
    </location>
</feature>
<dbReference type="AlphaFoldDB" id="A0AA49JEQ9"/>
<dbReference type="PANTHER" id="PTHR37423:SF2">
    <property type="entry name" value="MEMBRANE-BOUND LYTIC MUREIN TRANSGLYCOSYLASE C"/>
    <property type="match status" value="1"/>
</dbReference>
<evidence type="ECO:0000256" key="1">
    <source>
        <dbReference type="ARBA" id="ARBA00007734"/>
    </source>
</evidence>
<dbReference type="InterPro" id="IPR008258">
    <property type="entry name" value="Transglycosylase_SLT_dom_1"/>
</dbReference>
<name>A0AA49JEQ9_9BACT</name>
<dbReference type="Gene3D" id="1.10.530.10">
    <property type="match status" value="1"/>
</dbReference>
<reference evidence="3" key="2">
    <citation type="journal article" date="2024" name="Antonie Van Leeuwenhoek">
        <title>Roseihalotalea indica gen. nov., sp. nov., a halophilic Bacteroidetes from mesopelagic Southwest Indian Ocean with higher carbohydrate metabolic potential.</title>
        <authorList>
            <person name="Chen B."/>
            <person name="Zhang M."/>
            <person name="Lin D."/>
            <person name="Ye J."/>
            <person name="Tang K."/>
        </authorList>
    </citation>
    <scope>NUCLEOTIDE SEQUENCE</scope>
    <source>
        <strain evidence="3">TK19036</strain>
    </source>
</reference>
<dbReference type="PANTHER" id="PTHR37423">
    <property type="entry name" value="SOLUBLE LYTIC MUREIN TRANSGLYCOSYLASE-RELATED"/>
    <property type="match status" value="1"/>
</dbReference>
<reference evidence="3" key="1">
    <citation type="journal article" date="2023" name="Comput. Struct. Biotechnol. J.">
        <title>Discovery of a novel marine Bacteroidetes with a rich repertoire of carbohydrate-active enzymes.</title>
        <authorList>
            <person name="Chen B."/>
            <person name="Liu G."/>
            <person name="Chen Q."/>
            <person name="Wang H."/>
            <person name="Liu L."/>
            <person name="Tang K."/>
        </authorList>
    </citation>
    <scope>NUCLEOTIDE SEQUENCE</scope>
    <source>
        <strain evidence="3">TK19036</strain>
    </source>
</reference>
<protein>
    <submittedName>
        <fullName evidence="3">Transglycosylase SLT domain-containing protein</fullName>
    </submittedName>
</protein>
<sequence length="343" mass="40020">MFKNIQTQVAIQSILIVGLLIYIGWQEFSDAQRDDVKMAMMSEGEPSVTTAPKDIEGTPEVIVASKGYKAFTIPIPQQIEFVGETIPLQEPDLRERLDRELHVNANWHSNTILMIKRAHRWLPTIEKILKENGVPEDFKYLPIIESGLVEDARSPADAIGFWQLLKGTAKDFDLEVNKEVDERYDPVKSTEAACRYLKKAHSKFGNWINVAASYNIGMRGFERRLEEQKIDSYFDMLLNEETARYFFRLVSMKMILENPEDFGFYIQEKERYYQPEFKVVEVTETIDDLVDFAHTHGVSYKILKRYNPWLRKDELTVKRNTYEILISQDPTEQFMEGRPRLSD</sequence>
<evidence type="ECO:0000259" key="2">
    <source>
        <dbReference type="Pfam" id="PF01464"/>
    </source>
</evidence>
<dbReference type="InterPro" id="IPR023346">
    <property type="entry name" value="Lysozyme-like_dom_sf"/>
</dbReference>
<organism evidence="3">
    <name type="scientific">Roseihalotalea indica</name>
    <dbReference type="NCBI Taxonomy" id="2867963"/>
    <lineage>
        <taxon>Bacteria</taxon>
        <taxon>Pseudomonadati</taxon>
        <taxon>Bacteroidota</taxon>
        <taxon>Cytophagia</taxon>
        <taxon>Cytophagales</taxon>
        <taxon>Catalimonadaceae</taxon>
        <taxon>Roseihalotalea</taxon>
    </lineage>
</organism>
<evidence type="ECO:0000313" key="3">
    <source>
        <dbReference type="EMBL" id="WKN38408.1"/>
    </source>
</evidence>
<proteinExistence type="inferred from homology"/>
<dbReference type="SUPFAM" id="SSF53955">
    <property type="entry name" value="Lysozyme-like"/>
    <property type="match status" value="1"/>
</dbReference>